<dbReference type="PROSITE" id="PS50887">
    <property type="entry name" value="GGDEF"/>
    <property type="match status" value="1"/>
</dbReference>
<dbReference type="PANTHER" id="PTHR36528">
    <property type="entry name" value="CRISPR SYSTEM SINGLE-STRAND-SPECIFIC DEOXYRIBONUCLEASE CAS10/CSM1 (SUBTYPE III-A)"/>
    <property type="match status" value="1"/>
</dbReference>
<feature type="domain" description="GGDEF" evidence="3">
    <location>
        <begin position="385"/>
        <end position="523"/>
    </location>
</feature>
<sequence length="648" mass="72028">MSLDSGKALLSFKLGPVQPFIESARTLRDLWAGSYLLSWLTAHAMKPVIEKCGVDAFITPHVTDENPLLRAVRRNGPTHDPAATLSCLPHTFAAEVPAAEAKALGEASIKACAAEWKAIADAVKAELQKVINDAYPGWNRDWDAQIASFFEFRCVTLPFSKETADALERLKVPEDTSQETDEDKLWSREWNLLGALMDVSRSVRHVPPYVPVGDNNRYPVKCSLLGSFEQMGLAELKASNEFWAKLTKLKPDRSNSPGWDGLDGTRLQSRDKLCAVSLVKRFAWPAYFAKTPRHTGRLGVHVHELKFADTATIAAARWLPSPDELPDADDEDVGFGKADWRTLSRWSGQWLHWATPNQDPDEKPCPKSIWDDIQAQKSIRGRPPAYYALLHLDGDNMGEFFQGEKGKAFGSGKVRFRSVTEQLTRFSLKDVKRIVEDDHSGELIYAGGDDVLAILPTETAVACARDLHAAFRAEKCLRKDATLSGGIAVVHYKEDLRFALHEAREAEKAAKKIGRQHGNKDAKNALAIAVCRRSGEHASVVMGWGQTDLLTQLVTDFRAGASDRWAYKLRTELPTLETLPLGAGKSETLRLVGRSEAAPDGFKERIEKLFDHYRDEMQSADRNWPPADVLKGFVTLCQSASFLARGRD</sequence>
<evidence type="ECO:0000313" key="4">
    <source>
        <dbReference type="EMBL" id="OWK41127.1"/>
    </source>
</evidence>
<name>A0A225DYC0_9BACT</name>
<dbReference type="InterPro" id="IPR052117">
    <property type="entry name" value="Cas10/Csm1_subtype-III-A"/>
</dbReference>
<protein>
    <submittedName>
        <fullName evidence="4">CRISPR-associated RAMP Cmr2</fullName>
    </submittedName>
</protein>
<dbReference type="Proteomes" id="UP000214646">
    <property type="component" value="Unassembled WGS sequence"/>
</dbReference>
<keyword evidence="1" id="KW-0547">Nucleotide-binding</keyword>
<evidence type="ECO:0000256" key="1">
    <source>
        <dbReference type="ARBA" id="ARBA00022741"/>
    </source>
</evidence>
<keyword evidence="2" id="KW-0051">Antiviral defense</keyword>
<dbReference type="AlphaFoldDB" id="A0A225DYC0"/>
<gene>
    <name evidence="4" type="ORF">FRUB_05019</name>
</gene>
<proteinExistence type="predicted"/>
<evidence type="ECO:0000256" key="2">
    <source>
        <dbReference type="ARBA" id="ARBA00023118"/>
    </source>
</evidence>
<evidence type="ECO:0000313" key="5">
    <source>
        <dbReference type="Proteomes" id="UP000214646"/>
    </source>
</evidence>
<dbReference type="EMBL" id="NIDE01000007">
    <property type="protein sequence ID" value="OWK41127.1"/>
    <property type="molecule type" value="Genomic_DNA"/>
</dbReference>
<dbReference type="OrthoDB" id="9758700at2"/>
<evidence type="ECO:0000259" key="3">
    <source>
        <dbReference type="PROSITE" id="PS50887"/>
    </source>
</evidence>
<dbReference type="Pfam" id="PF12469">
    <property type="entry name" value="Cmr2_N"/>
    <property type="match status" value="1"/>
</dbReference>
<comment type="caution">
    <text evidence="4">The sequence shown here is derived from an EMBL/GenBank/DDBJ whole genome shotgun (WGS) entry which is preliminary data.</text>
</comment>
<dbReference type="Gene3D" id="3.30.70.2220">
    <property type="entry name" value="CRISPR-Cas system, Cmr2 subunit, D1 domain, cysteine cluster"/>
    <property type="match status" value="1"/>
</dbReference>
<dbReference type="Gene3D" id="3.30.70.270">
    <property type="match status" value="1"/>
</dbReference>
<dbReference type="GO" id="GO:0051607">
    <property type="term" value="P:defense response to virus"/>
    <property type="evidence" value="ECO:0007669"/>
    <property type="project" value="UniProtKB-KW"/>
</dbReference>
<accession>A0A225DYC0</accession>
<dbReference type="RefSeq" id="WP_088256073.1">
    <property type="nucleotide sequence ID" value="NZ_NIDE01000007.1"/>
</dbReference>
<dbReference type="Pfam" id="PF22335">
    <property type="entry name" value="Cas10-Cmr2_palm2"/>
    <property type="match status" value="1"/>
</dbReference>
<dbReference type="InterPro" id="IPR024615">
    <property type="entry name" value="CRISPR-assoc_Cmr2_N"/>
</dbReference>
<dbReference type="InterPro" id="IPR013407">
    <property type="entry name" value="CRISPR-assoc_prot_Cmr2"/>
</dbReference>
<dbReference type="GO" id="GO:0000166">
    <property type="term" value="F:nucleotide binding"/>
    <property type="evidence" value="ECO:0007669"/>
    <property type="project" value="UniProtKB-KW"/>
</dbReference>
<dbReference type="NCBIfam" id="TIGR02577">
    <property type="entry name" value="cas_TM1794_Cmr2"/>
    <property type="match status" value="1"/>
</dbReference>
<dbReference type="InterPro" id="IPR054767">
    <property type="entry name" value="Cas10-Cmr2_palm2"/>
</dbReference>
<reference evidence="5" key="1">
    <citation type="submission" date="2017-06" db="EMBL/GenBank/DDBJ databases">
        <title>Genome analysis of Fimbriiglobus ruber SP5, the first member of the order Planctomycetales with confirmed chitinolytic capability.</title>
        <authorList>
            <person name="Ravin N.V."/>
            <person name="Rakitin A.L."/>
            <person name="Ivanova A.A."/>
            <person name="Beletsky A.V."/>
            <person name="Kulichevskaya I.S."/>
            <person name="Mardanov A.V."/>
            <person name="Dedysh S.N."/>
        </authorList>
    </citation>
    <scope>NUCLEOTIDE SEQUENCE [LARGE SCALE GENOMIC DNA]</scope>
    <source>
        <strain evidence="5">SP5</strain>
    </source>
</reference>
<keyword evidence="5" id="KW-1185">Reference proteome</keyword>
<dbReference type="PANTHER" id="PTHR36528:SF1">
    <property type="entry name" value="CRISPR SYSTEM SINGLE-STRAND-SPECIFIC DEOXYRIBONUCLEASE CAS10_CSM1 (SUBTYPE III-A)"/>
    <property type="match status" value="1"/>
</dbReference>
<dbReference type="InterPro" id="IPR000160">
    <property type="entry name" value="GGDEF_dom"/>
</dbReference>
<dbReference type="InterPro" id="IPR043128">
    <property type="entry name" value="Rev_trsase/Diguanyl_cyclase"/>
</dbReference>
<organism evidence="4 5">
    <name type="scientific">Fimbriiglobus ruber</name>
    <dbReference type="NCBI Taxonomy" id="1908690"/>
    <lineage>
        <taxon>Bacteria</taxon>
        <taxon>Pseudomonadati</taxon>
        <taxon>Planctomycetota</taxon>
        <taxon>Planctomycetia</taxon>
        <taxon>Gemmatales</taxon>
        <taxon>Gemmataceae</taxon>
        <taxon>Fimbriiglobus</taxon>
    </lineage>
</organism>
<dbReference type="InterPro" id="IPR038242">
    <property type="entry name" value="Cmr2_N"/>
</dbReference>